<sequence>MPDKPKVNYVDSAVYKHRYKSGRRPEPQRCPVIKRDGTQCKNKVMLGYKCCASHGGKAAKARITHGLHSKLVKQENMKAIKSLSAKERKELLATDYSKENLLDNSIMLTDAMLCRLIEHQSELIERYDAAVQLSASATGSSSREVEVMTNNINGLSKAITDISKVIQIHQAQINATLKTKKELRDKNENEVTLQALYTQLSVDPKELIQDLVKAYLTSNPEARVDDLLALKPADVEIQYELGDDD</sequence>
<dbReference type="OrthoDB" id="510444at2"/>
<evidence type="ECO:0000313" key="2">
    <source>
        <dbReference type="Proteomes" id="UP000076555"/>
    </source>
</evidence>
<dbReference type="Proteomes" id="UP000076555">
    <property type="component" value="Unassembled WGS sequence"/>
</dbReference>
<comment type="caution">
    <text evidence="1">The sequence shown here is derived from an EMBL/GenBank/DDBJ whole genome shotgun (WGS) entry which is preliminary data.</text>
</comment>
<accession>A0A166J8F1</accession>
<dbReference type="RefSeq" id="WP_063873156.1">
    <property type="nucleotide sequence ID" value="NZ_CAWMRI010000177.1"/>
</dbReference>
<evidence type="ECO:0000313" key="1">
    <source>
        <dbReference type="EMBL" id="KZL49359.1"/>
    </source>
</evidence>
<proteinExistence type="predicted"/>
<name>A0A166J8F1_NODSP</name>
<dbReference type="AlphaFoldDB" id="A0A166J8F1"/>
<reference evidence="1 2" key="1">
    <citation type="submission" date="2016-04" db="EMBL/GenBank/DDBJ databases">
        <title>Draft Genome Assembly of the Bloom-forming Cyanobacterium Nodularia spumigena Strain CENA596 in Shrimp Production Ponds.</title>
        <authorList>
            <person name="Popin R.V."/>
            <person name="Rigonato J."/>
            <person name="Abreu V.A."/>
            <person name="Andreote A.P."/>
            <person name="Silveira S.B."/>
            <person name="Odebrecht C."/>
            <person name="Fiore M.F."/>
        </authorList>
    </citation>
    <scope>NUCLEOTIDE SEQUENCE [LARGE SCALE GENOMIC DNA]</scope>
    <source>
        <strain evidence="1 2">CENA596</strain>
    </source>
</reference>
<dbReference type="EMBL" id="LWAJ01000177">
    <property type="protein sequence ID" value="KZL49359.1"/>
    <property type="molecule type" value="Genomic_DNA"/>
</dbReference>
<gene>
    <name evidence="1" type="ORF">A2T98_13145</name>
</gene>
<organism evidence="1 2">
    <name type="scientific">Nodularia spumigena CENA596</name>
    <dbReference type="NCBI Taxonomy" id="1819295"/>
    <lineage>
        <taxon>Bacteria</taxon>
        <taxon>Bacillati</taxon>
        <taxon>Cyanobacteriota</taxon>
        <taxon>Cyanophyceae</taxon>
        <taxon>Nostocales</taxon>
        <taxon>Nodulariaceae</taxon>
        <taxon>Nodularia</taxon>
    </lineage>
</organism>
<protein>
    <submittedName>
        <fullName evidence="1">Uncharacterized protein</fullName>
    </submittedName>
</protein>